<name>A0A7K0JG88_PHOVU</name>
<sequence>MKKYLIMFVALLALVGQANAQRCLPKMKGIELKANMADGFHTSDKDNSAGYSFGAALSSYTKGGNKWVFGAEYLQWHSPYKDIRIPVSQFTAEGGYYYKFLSDARKIVFFYIGASALAGYETVNWGDKLLFDGATLHARDRFVYGGAVTLDMEIYIADRIALLANIRERCLWGGDTKKFHTQYGLGIKFIIN</sequence>
<dbReference type="RefSeq" id="WP_154577477.1">
    <property type="nucleotide sequence ID" value="NZ_DAWEEQ010000118.1"/>
</dbReference>
<dbReference type="Pfam" id="PF10626">
    <property type="entry name" value="TraO"/>
    <property type="match status" value="1"/>
</dbReference>
<dbReference type="AlphaFoldDB" id="A0A7K0JG88"/>
<dbReference type="InterPro" id="IPR018899">
    <property type="entry name" value="Conjug_transposon_Tra0"/>
</dbReference>
<protein>
    <submittedName>
        <fullName evidence="1">Conjugal transfer protein TraO</fullName>
    </submittedName>
</protein>
<evidence type="ECO:0000313" key="2">
    <source>
        <dbReference type="Proteomes" id="UP000460950"/>
    </source>
</evidence>
<reference evidence="1 2" key="1">
    <citation type="submission" date="2019-09" db="EMBL/GenBank/DDBJ databases">
        <title>In-depth cultivation of the pig gut microbiome towards novel bacterial diversity and tailored functional studies.</title>
        <authorList>
            <person name="Wylensek D."/>
            <person name="Hitch T.C.A."/>
            <person name="Clavel T."/>
        </authorList>
    </citation>
    <scope>NUCLEOTIDE SEQUENCE [LARGE SCALE GENOMIC DNA]</scope>
    <source>
        <strain evidence="1 2">WCA-389-WT-3C</strain>
    </source>
</reference>
<gene>
    <name evidence="1" type="ORF">FYJ30_12125</name>
</gene>
<evidence type="ECO:0000313" key="1">
    <source>
        <dbReference type="EMBL" id="MSS49019.1"/>
    </source>
</evidence>
<dbReference type="Proteomes" id="UP000460950">
    <property type="component" value="Unassembled WGS sequence"/>
</dbReference>
<organism evidence="1 2">
    <name type="scientific">Phocaeicola vulgatus</name>
    <name type="common">Bacteroides vulgatus</name>
    <dbReference type="NCBI Taxonomy" id="821"/>
    <lineage>
        <taxon>Bacteria</taxon>
        <taxon>Pseudomonadati</taxon>
        <taxon>Bacteroidota</taxon>
        <taxon>Bacteroidia</taxon>
        <taxon>Bacteroidales</taxon>
        <taxon>Bacteroidaceae</taxon>
        <taxon>Phocaeicola</taxon>
    </lineage>
</organism>
<proteinExistence type="predicted"/>
<comment type="caution">
    <text evidence="1">The sequence shown here is derived from an EMBL/GenBank/DDBJ whole genome shotgun (WGS) entry which is preliminary data.</text>
</comment>
<dbReference type="EMBL" id="VULU01000021">
    <property type="protein sequence ID" value="MSS49019.1"/>
    <property type="molecule type" value="Genomic_DNA"/>
</dbReference>
<accession>A0A7K0JG88</accession>